<evidence type="ECO:0000256" key="3">
    <source>
        <dbReference type="ARBA" id="ARBA00022737"/>
    </source>
</evidence>
<gene>
    <name evidence="6" type="ORF">BDEG_26642</name>
</gene>
<evidence type="ECO:0000256" key="5">
    <source>
        <dbReference type="ARBA" id="ARBA00023273"/>
    </source>
</evidence>
<name>A0A177WV33_BATDL</name>
<evidence type="ECO:0000313" key="7">
    <source>
        <dbReference type="Proteomes" id="UP000077115"/>
    </source>
</evidence>
<evidence type="ECO:0008006" key="8">
    <source>
        <dbReference type="Google" id="ProtNLM"/>
    </source>
</evidence>
<dbReference type="Pfam" id="PF14580">
    <property type="entry name" value="LRR_9"/>
    <property type="match status" value="1"/>
</dbReference>
<organism evidence="6 7">
    <name type="scientific">Batrachochytrium dendrobatidis (strain JEL423)</name>
    <dbReference type="NCBI Taxonomy" id="403673"/>
    <lineage>
        <taxon>Eukaryota</taxon>
        <taxon>Fungi</taxon>
        <taxon>Fungi incertae sedis</taxon>
        <taxon>Chytridiomycota</taxon>
        <taxon>Chytridiomycota incertae sedis</taxon>
        <taxon>Chytridiomycetes</taxon>
        <taxon>Rhizophydiales</taxon>
        <taxon>Rhizophydiales incertae sedis</taxon>
        <taxon>Batrachochytrium</taxon>
    </lineage>
</organism>
<dbReference type="VEuPathDB" id="FungiDB:BDEG_26642"/>
<dbReference type="OrthoDB" id="266138at2759"/>
<accession>A0A177WV33</accession>
<protein>
    <recommendedName>
        <fullName evidence="8">Dynein assembly factor 1, axonemal homolog</fullName>
    </recommendedName>
</protein>
<dbReference type="Gene3D" id="3.80.10.10">
    <property type="entry name" value="Ribonuclease Inhibitor"/>
    <property type="match status" value="2"/>
</dbReference>
<evidence type="ECO:0000256" key="1">
    <source>
        <dbReference type="ARBA" id="ARBA00004138"/>
    </source>
</evidence>
<dbReference type="EMBL" id="DS022309">
    <property type="protein sequence ID" value="OAJ43270.1"/>
    <property type="molecule type" value="Genomic_DNA"/>
</dbReference>
<sequence>MLSEHQSLNAALASRRLRKDAKEIDEQGNTLMTPRYLKQLCKEQKLYQTPELNDIIYLHFKGFAKIENLNAYYGLKSLWLEGNGIGKIENIDKLTELRCLFLQQNCIDCIENLDQLQRLDTLNLSNNLIKNLSNLDMLRALKTLQVSHNFLQSAQNIEILAHCPSLTVLDLSNNKLEDVAIVDILEQMPNLAVLNLMANPVIRSIQSYRRTMISRCKSLTYLDDRPVFAKERLSTEAWAIGGVDAERAERERQRQEEIEAQNRNFEAMQQMKLRGQQKRLEAYGPETSDPSFPPLLEKMRDDMLNIIDDTSSTEDTVPTITTVVHNHTDEMNDQMSDQVATPVLIDHSANLLEEVEQTIEESIYPVECSLPILENKHQNIDLSESIIGCSPSRVLIQEICDSDARNSSEIDTSHDMHVKIEPVEQQCSSVCLMNQLAHTTLKEHEPVGEIATICKPLIEECVDLEEINLAVCDDSLANTDAAGVVSDALKPTDEHMDFTSEDTLVCIDAVSNESVKRQSLSPRVDKRQFAWVEPDIPLE</sequence>
<evidence type="ECO:0000256" key="2">
    <source>
        <dbReference type="ARBA" id="ARBA00022614"/>
    </source>
</evidence>
<proteinExistence type="predicted"/>
<dbReference type="eggNOG" id="ENOG502QQFE">
    <property type="taxonomic scope" value="Eukaryota"/>
</dbReference>
<reference evidence="6 7" key="2">
    <citation type="submission" date="2016-05" db="EMBL/GenBank/DDBJ databases">
        <title>Lineage-specific infection strategies underlie the spectrum of fungal disease in amphibians.</title>
        <authorList>
            <person name="Cuomo C.A."/>
            <person name="Farrer R.A."/>
            <person name="James T."/>
            <person name="Longcore J."/>
            <person name="Birren B."/>
        </authorList>
    </citation>
    <scope>NUCLEOTIDE SEQUENCE [LARGE SCALE GENOMIC DNA]</scope>
    <source>
        <strain evidence="6 7">JEL423</strain>
    </source>
</reference>
<keyword evidence="4" id="KW-0969">Cilium</keyword>
<dbReference type="PANTHER" id="PTHR45973:SF9">
    <property type="entry name" value="LEUCINE-RICH REPEAT-CONTAINING PROTEIN 46"/>
    <property type="match status" value="1"/>
</dbReference>
<dbReference type="Proteomes" id="UP000077115">
    <property type="component" value="Unassembled WGS sequence"/>
</dbReference>
<keyword evidence="5" id="KW-0966">Cell projection</keyword>
<dbReference type="AlphaFoldDB" id="A0A177WV33"/>
<reference evidence="6 7" key="1">
    <citation type="submission" date="2006-10" db="EMBL/GenBank/DDBJ databases">
        <title>The Genome Sequence of Batrachochytrium dendrobatidis JEL423.</title>
        <authorList>
            <consortium name="The Broad Institute Genome Sequencing Platform"/>
            <person name="Birren B."/>
            <person name="Lander E."/>
            <person name="Galagan J."/>
            <person name="Cuomo C."/>
            <person name="Devon K."/>
            <person name="Jaffe D."/>
            <person name="Butler J."/>
            <person name="Alvarez P."/>
            <person name="Gnerre S."/>
            <person name="Grabherr M."/>
            <person name="Kleber M."/>
            <person name="Mauceli E."/>
            <person name="Brockman W."/>
            <person name="Young S."/>
            <person name="LaButti K."/>
            <person name="Sykes S."/>
            <person name="DeCaprio D."/>
            <person name="Crawford M."/>
            <person name="Koehrsen M."/>
            <person name="Engels R."/>
            <person name="Montgomery P."/>
            <person name="Pearson M."/>
            <person name="Howarth C."/>
            <person name="Larson L."/>
            <person name="White J."/>
            <person name="O'Leary S."/>
            <person name="Kodira C."/>
            <person name="Zeng Q."/>
            <person name="Yandava C."/>
            <person name="Alvarado L."/>
            <person name="Longcore J."/>
            <person name="James T."/>
        </authorList>
    </citation>
    <scope>NUCLEOTIDE SEQUENCE [LARGE SCALE GENOMIC DNA]</scope>
    <source>
        <strain evidence="6 7">JEL423</strain>
    </source>
</reference>
<evidence type="ECO:0000313" key="6">
    <source>
        <dbReference type="EMBL" id="OAJ43270.1"/>
    </source>
</evidence>
<dbReference type="PROSITE" id="PS51450">
    <property type="entry name" value="LRR"/>
    <property type="match status" value="4"/>
</dbReference>
<comment type="subcellular location">
    <subcellularLocation>
        <location evidence="1">Cell projection</location>
        <location evidence="1">Cilium</location>
    </subcellularLocation>
</comment>
<evidence type="ECO:0000256" key="4">
    <source>
        <dbReference type="ARBA" id="ARBA00023069"/>
    </source>
</evidence>
<dbReference type="STRING" id="403673.A0A177WV33"/>
<dbReference type="InterPro" id="IPR050576">
    <property type="entry name" value="Cilia_flagella_integrity"/>
</dbReference>
<dbReference type="PANTHER" id="PTHR45973">
    <property type="entry name" value="PROTEIN PHOSPHATASE 1 REGULATORY SUBUNIT SDS22-RELATED"/>
    <property type="match status" value="1"/>
</dbReference>
<dbReference type="InterPro" id="IPR032675">
    <property type="entry name" value="LRR_dom_sf"/>
</dbReference>
<keyword evidence="3" id="KW-0677">Repeat</keyword>
<dbReference type="InterPro" id="IPR001611">
    <property type="entry name" value="Leu-rich_rpt"/>
</dbReference>
<dbReference type="SUPFAM" id="SSF52075">
    <property type="entry name" value="Outer arm dynein light chain 1"/>
    <property type="match status" value="1"/>
</dbReference>
<keyword evidence="2" id="KW-0433">Leucine-rich repeat</keyword>
<dbReference type="SMART" id="SM00365">
    <property type="entry name" value="LRR_SD22"/>
    <property type="match status" value="4"/>
</dbReference>